<keyword evidence="2" id="KW-1185">Reference proteome</keyword>
<proteinExistence type="predicted"/>
<gene>
    <name evidence="1" type="ORF">F511_44925</name>
</gene>
<accession>A0A2Z6ZXT1</accession>
<dbReference type="AlphaFoldDB" id="A0A2Z6ZXT1"/>
<reference evidence="1 2" key="1">
    <citation type="journal article" date="2015" name="Proc. Natl. Acad. Sci. U.S.A.">
        <title>The resurrection genome of Boea hygrometrica: A blueprint for survival of dehydration.</title>
        <authorList>
            <person name="Xiao L."/>
            <person name="Yang G."/>
            <person name="Zhang L."/>
            <person name="Yang X."/>
            <person name="Zhao S."/>
            <person name="Ji Z."/>
            <person name="Zhou Q."/>
            <person name="Hu M."/>
            <person name="Wang Y."/>
            <person name="Chen M."/>
            <person name="Xu Y."/>
            <person name="Jin H."/>
            <person name="Xiao X."/>
            <person name="Hu G."/>
            <person name="Bao F."/>
            <person name="Hu Y."/>
            <person name="Wan P."/>
            <person name="Li L."/>
            <person name="Deng X."/>
            <person name="Kuang T."/>
            <person name="Xiang C."/>
            <person name="Zhu J.K."/>
            <person name="Oliver M.J."/>
            <person name="He Y."/>
        </authorList>
    </citation>
    <scope>NUCLEOTIDE SEQUENCE [LARGE SCALE GENOMIC DNA]</scope>
    <source>
        <strain evidence="2">cv. XS01</strain>
    </source>
</reference>
<organism evidence="1 2">
    <name type="scientific">Dorcoceras hygrometricum</name>
    <dbReference type="NCBI Taxonomy" id="472368"/>
    <lineage>
        <taxon>Eukaryota</taxon>
        <taxon>Viridiplantae</taxon>
        <taxon>Streptophyta</taxon>
        <taxon>Embryophyta</taxon>
        <taxon>Tracheophyta</taxon>
        <taxon>Spermatophyta</taxon>
        <taxon>Magnoliopsida</taxon>
        <taxon>eudicotyledons</taxon>
        <taxon>Gunneridae</taxon>
        <taxon>Pentapetalae</taxon>
        <taxon>asterids</taxon>
        <taxon>lamiids</taxon>
        <taxon>Lamiales</taxon>
        <taxon>Gesneriaceae</taxon>
        <taxon>Didymocarpoideae</taxon>
        <taxon>Trichosporeae</taxon>
        <taxon>Loxocarpinae</taxon>
        <taxon>Dorcoceras</taxon>
    </lineage>
</organism>
<dbReference type="EMBL" id="KV024765">
    <property type="protein sequence ID" value="KZV13861.1"/>
    <property type="molecule type" value="Genomic_DNA"/>
</dbReference>
<evidence type="ECO:0000313" key="2">
    <source>
        <dbReference type="Proteomes" id="UP000250235"/>
    </source>
</evidence>
<evidence type="ECO:0000313" key="1">
    <source>
        <dbReference type="EMBL" id="KZV13861.1"/>
    </source>
</evidence>
<name>A0A2Z6ZXT1_9LAMI</name>
<sequence length="213" mass="24854">MQMLCMRSRIQPNTGSQRIPRTVQQLKSEQKAVATRCVSIWELPTRLSTRYQVHKQRSTCCCPTHEMWELHTPLTVANRSQQGDEDGMLTDYRREMSSHTSLASRKRSKAISKRSVLVRGVQHYHSYFNRRCLPSAIEEYKVEKDFKLVHQLGKVEEKFKRRIEYSLSEVVEAQNCSSADQVQCTRAVIECEAEYKCSDRVQIRSLAMYEELS</sequence>
<dbReference type="Proteomes" id="UP000250235">
    <property type="component" value="Unassembled WGS sequence"/>
</dbReference>
<protein>
    <submittedName>
        <fullName evidence="1">Uncharacterized protein</fullName>
    </submittedName>
</protein>